<evidence type="ECO:0000313" key="3">
    <source>
        <dbReference type="Proteomes" id="UP001499979"/>
    </source>
</evidence>
<name>A0ABN1UDU6_9ACTN</name>
<comment type="caution">
    <text evidence="2">The sequence shown here is derived from an EMBL/GenBank/DDBJ whole genome shotgun (WGS) entry which is preliminary data.</text>
</comment>
<organism evidence="2 3">
    <name type="scientific">Nocardioides aquiterrae</name>
    <dbReference type="NCBI Taxonomy" id="203799"/>
    <lineage>
        <taxon>Bacteria</taxon>
        <taxon>Bacillati</taxon>
        <taxon>Actinomycetota</taxon>
        <taxon>Actinomycetes</taxon>
        <taxon>Propionibacteriales</taxon>
        <taxon>Nocardioidaceae</taxon>
        <taxon>Nocardioides</taxon>
    </lineage>
</organism>
<accession>A0ABN1UDU6</accession>
<reference evidence="2 3" key="1">
    <citation type="journal article" date="2019" name="Int. J. Syst. Evol. Microbiol.">
        <title>The Global Catalogue of Microorganisms (GCM) 10K type strain sequencing project: providing services to taxonomists for standard genome sequencing and annotation.</title>
        <authorList>
            <consortium name="The Broad Institute Genomics Platform"/>
            <consortium name="The Broad Institute Genome Sequencing Center for Infectious Disease"/>
            <person name="Wu L."/>
            <person name="Ma J."/>
        </authorList>
    </citation>
    <scope>NUCLEOTIDE SEQUENCE [LARGE SCALE GENOMIC DNA]</scope>
    <source>
        <strain evidence="2 3">JCM 11813</strain>
    </source>
</reference>
<dbReference type="Proteomes" id="UP001499979">
    <property type="component" value="Unassembled WGS sequence"/>
</dbReference>
<sequence>MVVLISEDSPAAVLAASEAALTERRTAQVKDLLLVLQWADLHGGDPQREPGAVPARFGGDKLVELGGDGTPSVQDLCVHELAIARQTHPMATRSTMADALDLRHRLPRVWAQVVELACEPWVACKVARMSRRLDRHQVEVVDAAVAEAIGGQSPGRVLTIAEAKVIEADTAAHAARLEEERRRRGVWLSVTDVETGTRGVFARVEPSDAVWVDAMLERIVDAFLARPDILRAHHPDLPAALDDLSRDELRAIAFGWLARPDDVRELLAGAEVRRKPHHSAVVYLHLHESAVAGTSNGMARVERLGPMLLEQVTRLLGHAQVTVKPVLDLDEHTSVNAYEFPSEISERTRLRCVGDVFPYAAGVDTMTGRYDDDHAVPFDPGGPPGQTGDHNDAPLSRSNHRAKTHRGYRLRQIDDGTYLWTSPHGLHRLVDPTGTYRVTDTDVWMLEHADELDAALDRLYNELVTTVS</sequence>
<dbReference type="EMBL" id="BAAAJE010000011">
    <property type="protein sequence ID" value="GAA1144680.1"/>
    <property type="molecule type" value="Genomic_DNA"/>
</dbReference>
<evidence type="ECO:0000313" key="2">
    <source>
        <dbReference type="EMBL" id="GAA1144680.1"/>
    </source>
</evidence>
<proteinExistence type="predicted"/>
<evidence type="ECO:0000256" key="1">
    <source>
        <dbReference type="SAM" id="MobiDB-lite"/>
    </source>
</evidence>
<protein>
    <recommendedName>
        <fullName evidence="4">DUF222 domain-containing protein</fullName>
    </recommendedName>
</protein>
<dbReference type="RefSeq" id="WP_343907876.1">
    <property type="nucleotide sequence ID" value="NZ_BAAAJE010000011.1"/>
</dbReference>
<gene>
    <name evidence="2" type="ORF">GCM10009606_24910</name>
</gene>
<keyword evidence="3" id="KW-1185">Reference proteome</keyword>
<evidence type="ECO:0008006" key="4">
    <source>
        <dbReference type="Google" id="ProtNLM"/>
    </source>
</evidence>
<feature type="region of interest" description="Disordered" evidence="1">
    <location>
        <begin position="374"/>
        <end position="406"/>
    </location>
</feature>